<reference evidence="1 2" key="1">
    <citation type="journal article" date="2003" name="J. Virol.">
        <title>Structural and evolutionary analysis of an orangutan foamy virus.</title>
        <authorList>
            <person name="Verschoor E.J."/>
            <person name="Langenhuijzen S."/>
            <person name="van den Engel S."/>
            <person name="Niphuis H."/>
            <person name="Warren K.S."/>
            <person name="Heeney J.L."/>
        </authorList>
    </citation>
    <scope>NUCLEOTIDE SEQUENCE [LARGE SCALE GENOMIC DNA]</scope>
    <source>
        <strain evidence="1">SFVora</strain>
        <tissue evidence="1">Blood</tissue>
    </source>
</reference>
<evidence type="ECO:0000313" key="1">
    <source>
        <dbReference type="EMBL" id="CAD67565.1"/>
    </source>
</evidence>
<dbReference type="RefSeq" id="YP_009508891.1">
    <property type="nucleotide sequence ID" value="NC_039085.1"/>
</dbReference>
<dbReference type="GO" id="GO:0045893">
    <property type="term" value="P:positive regulation of DNA-templated transcription"/>
    <property type="evidence" value="ECO:0007669"/>
    <property type="project" value="InterPro"/>
</dbReference>
<name>Q7SIS3_9RETR</name>
<dbReference type="OrthoDB" id="16613at10239"/>
<keyword evidence="2" id="KW-1185">Reference proteome</keyword>
<gene>
    <name evidence="1" type="primary">bel-2</name>
</gene>
<organism evidence="1 2">
    <name type="scientific">Simian foamy virus Pongo pygmaeus pygmaeus</name>
    <dbReference type="NCBI Taxonomy" id="221703"/>
    <lineage>
        <taxon>Viruses</taxon>
        <taxon>Riboviria</taxon>
        <taxon>Pararnavirae</taxon>
        <taxon>Artverviricota</taxon>
        <taxon>Revtraviricetes</taxon>
        <taxon>Ortervirales</taxon>
        <taxon>Retroviridae</taxon>
        <taxon>Spumaretrovirinae</taxon>
        <taxon>Simiispumavirus</taxon>
        <taxon>Simiispumavirus ponpygpyg</taxon>
        <taxon>Bornean orangutan simian foamy virus</taxon>
    </lineage>
</organism>
<proteinExistence type="predicted"/>
<sequence>MMLSPQPWQFQCLVDKYGKKCIMTYFWMPPLGQVTIRLYNNLTVITICQGLDPFVNLNDCGSNLDESDCSEPDVFCCGPLCYKLCYEGHALSFDKLRCWLLHLKGGHPDGASNFTKNDMRVLQLGKVNPYGEKGDPMTQYAYQVKRGVQTIGLSPRALCVKGLRFQQELLCDLRNPRIGEGYMPKGYHAALEKYGPRNGCREERVLWIDNKLITGLEDYYNETGEDYLWRAQQDRTPPWKQPWHEEHTGMKLSSFSTPSDVQEFVDKMLPPGWKVITPQGIEKTSRRKIRTKEMTLEEKQGKWLRKYGEGNIGSGSDSDSD</sequence>
<dbReference type="Proteomes" id="UP000161882">
    <property type="component" value="Segment"/>
</dbReference>
<dbReference type="EMBL" id="AJ544579">
    <property type="protein sequence ID" value="CAD67565.1"/>
    <property type="molecule type" value="Genomic_DNA"/>
</dbReference>
<dbReference type="InterPro" id="IPR004956">
    <property type="entry name" value="Foamy_BEL"/>
</dbReference>
<dbReference type="Pfam" id="PF03274">
    <property type="entry name" value="Foamy_BEL"/>
    <property type="match status" value="1"/>
</dbReference>
<dbReference type="KEGG" id="vg:37620430"/>
<protein>
    <submittedName>
        <fullName evidence="1">Bel-2 protein</fullName>
    </submittedName>
</protein>
<dbReference type="GO" id="GO:0016032">
    <property type="term" value="P:viral process"/>
    <property type="evidence" value="ECO:0007669"/>
    <property type="project" value="InterPro"/>
</dbReference>
<accession>Q7SIS3</accession>
<evidence type="ECO:0000313" key="2">
    <source>
        <dbReference type="Proteomes" id="UP000161882"/>
    </source>
</evidence>
<dbReference type="GeneID" id="37620430"/>